<dbReference type="EMBL" id="CP001719">
    <property type="protein sequence ID" value="ADC47893.1"/>
    <property type="molecule type" value="Genomic_DNA"/>
</dbReference>
<dbReference type="InterPro" id="IPR008964">
    <property type="entry name" value="Invasin/intimin_cell_adhesion"/>
</dbReference>
<protein>
    <submittedName>
        <fullName evidence="11">Adhesin-like protein</fullName>
    </submittedName>
</protein>
<dbReference type="eggNOG" id="arCOG02555">
    <property type="taxonomic scope" value="Archaea"/>
</dbReference>
<evidence type="ECO:0000256" key="2">
    <source>
        <dbReference type="ARBA" id="ARBA00004442"/>
    </source>
</evidence>
<dbReference type="eggNOG" id="arCOG02486">
    <property type="taxonomic scope" value="Archaea"/>
</dbReference>
<name>D3E0R9_METRM</name>
<evidence type="ECO:0000256" key="4">
    <source>
        <dbReference type="ARBA" id="ARBA00010116"/>
    </source>
</evidence>
<dbReference type="GO" id="GO:0005576">
    <property type="term" value="C:extracellular region"/>
    <property type="evidence" value="ECO:0007669"/>
    <property type="project" value="UniProtKB-SubCell"/>
</dbReference>
<evidence type="ECO:0000313" key="12">
    <source>
        <dbReference type="Proteomes" id="UP000008680"/>
    </source>
</evidence>
<dbReference type="InterPro" id="IPR003344">
    <property type="entry name" value="Big_1_dom"/>
</dbReference>
<sequence>MNKRIFLYIALIFIISLLSFSAVSANEDISSDNLILDENVYDEKIILDDVQDKNIISDNDYDDVIPVENANDNAILAGNDEELILDENNSEISEDNKNDKTKLSDPNTYSFTRLNQAINSGASVINLTDNYQYTEGDESFIHGIMISRSITINGNGMTISGSGVARIFEVFTSNVIINNITFRDAYAEGDSNRQNYGGAIFMYGSDSIVQHCKFINNNANNAGGGAIVLVGSNSRVEYSDFTGNNGQNGGAVYLYGNNTKAIYCNFTSNNASEKGGAVYTYGSDITVEFCNFTNNSAYLEGGAIDWEGERGTVKHSSFANNTANNNGGAISWYTANGTVEHSNFINNRMATFGGAIWWYGEKGTVKHSNFTNNSGRNGGAIQWSKNDGTVENSNFTNNTAILAGAVRWVADNGTIKYSRFINNHGYSAGAIDYHLTYANISGCLFINNTSDYRANVYEDLFESKSYSNFNNNILLNNGGNEINFNTSEGFNADYNWFGDNSLNYLDKPNIYSNTWLFLQPIVNHDSVFLGESCEITFRLYSYDGTEVHEYDNALVYPIKLTLNSNYGNVNDTVGLEEKAIFTPQTLGYTSVDVYAEGSYIGSVPINVYVPSFSDLNRTINGNEDSIITLNKHYIFDPETDAAFINGVIINRTVTINGNGFTINGSNNARIFQVTASNVAINNVTFANGYANGSTDEDKDGGAIHWSGANGNIENSTFYNNHATGAGGAIIWQAQYGNVSTCLFINNTADDGANVYHNNYPSDSHSNFNNNIMLYNGNNEVHFTVYNGSNADYNWFGHNSSNYNDATTGIIGDIWLFLNATANPDTILISNSSEISYKLYAYNGREIQEYDNHLLYPITLTLSSTNGIVNDNVALEEKVIFTPQNLGTATVTAKAAGTDIQTISIKVFEASFSDLNRTINGNEGFEIILDKNYAYIPEIDAAFINGINITHTVTINGNGNTINGLDKARIFQVTAPNVTIDNITFINGYANDDGGAINWQGPNGIIINSEFINNHATSAGGAIRWFAQYGNVSACLFINNTADDGASVYYNDYPSDSHSNFNNNIMLYNGNNEVHFTVYEGSNADYNWFGNNLSNYNERPTGFDGNVWLFLNATANPLTISISESSEIRYKLYAYDGRNILDYNRTLLYPINLTLTSLNGNIEDITEDKAIFAPENLGIATVTTKAEGIDIQKISINVLYGTIFYGSFSDLNRTINGNEDAEITLDKNYAYNPEIDTAFINGIVINRTLTINGNGFTINGSNKAPIFHITGDNVTINNISFVNGYANAYVNGYDGEDMRGGAIYWQGRNGKVTYSNFTNNNANDGGAIYWFGTDGIVEYSNFINNNANDGGAIYWFGTDGIVEYSNFINNNANDGGAIYWFGQNGNVENSVFTQNHAGSYGGAIYCSGAESIVEYSNFTNNNAYNGGAIYWFGQNGNVENSVFTQNHAGSYGGAIYCSGAESIVEYSNFTNNNAFNGGAIYWFGQNGNVENSVFTQNHATFAGGAIYCSGAESIVKYSNFTNNDAIKGGAIYWNGRNGNVENSVFTQNHVDNDGGALYWDDSEGKVTSCIFVNNTAETKHSGHLILPMGRGGAIYWNGRNGNVENSVFTQNHVDNDGGALYWVDSEGEVTSCIFVNNAADVEASVYYNERGAYSNFSNNIMLNNGKNEIKFKIFDRSNIDYNWFGNNLSNYNEKPGGFEGNIWLFLNATVDPNMLLLGESSEITFRLYAYDGTNVIEYDNDLIYPINLTLISSNGNINETVGLEETAIFTPQNVGTAIVTAKAEGFDIQTVSINVRAASFSDLNRTINGNEDAEITLGKYYEFDPETDGAFIHGIIINRTVTINGNGTTINASGKARIFQVIADNVTLNNITFTNGNASGEGADRSGGAIRWEGANGIISYSNFTFNHAYLTGGAIIWSGENGTVKHSSFSQNDVDGSGGAIRWAGAKGTITDSDFYLNSATDAGAIWWLGAYGTVKYSNLINNHAGSRGGAIMWSGENGNVTYSNFSLNNGGSGTGYDGGGAIFWDHLNGTVSYSNFSNNHINGHGGAIAWHEQYGNVSSCLFVNNTATDGASVYHNDHSESYSNFNNNILLNNGENEIHYDVYDGSNADYNWFGNNGSNYNEKPAGSVGNVWLFLNATADPNPISILGSSDVSFKLYAYDGLDLIEYDNNLLYPIILSLSSSNGNINDTAGLDEKIIFTPQNIGTATVTAKAEGIFQTLSINVYPPSFSDLNRTINGNDDDEITLDKYYEFNPELDSAFIHGIIINRTVTINGNGSTINGSSKARIFQVIAPDVVLNNITFANGNANGENEGGYGGAILWEGDNGRVEDSTFINNNASGYGGAIFGGNCSDNVIFQNNHAGIEGDDWYVPKPVISVNDFTSTYKSGEKLYVNVSYVGTQIDGINVTISVFDSSNQLIGNYSCLSGDGWTVDLDAGNYNALVFVDSDEYGYGEETIALTINKRASQISANPLNTTYNGNENIIMILKDNYNESIANATVLVDFNGEKNLTTDENGQIVVSANGIVPGEYWAQFIFDGSKNYDGSDEKVKVIISKASTSLSSENMNVSYNESKYLIATLKDQYSNPLAEISIEFKSNSSTVKNENTDNKGQAKLLIDFNPGTYNIDISFAGNSLYDASYATVTVVVNPSDDSGNGTEPSGNGSSGNGTSPEGNGTSPGGNGTSPSGNGTSPGGNGTSPSGNGTSPGGNGTDPGGNGTSPSGNGTDPGGNGTSPSGNGTSPGGNGTDPSGNGTSPGGNGTDPGGNGTSSTVKDTLIGISTSTVIYGNDELINLTLTTADKTPIDGVIELRVGNSIYNVTITGGKGSKALSNLTIGNYTVTADYKGDSEYNSSTASSSFTVRDRIETRIIYNNMTTAPVGANDGRIGNYFRVKLVDENNQALAGVPIQIGFNGRIYNRTTDSEGGAKLQINLAKEDGYTFAICFKGDDNYNASFEVAKIDVNKKYPKPNSANSESAEPANKTQKNTRLETSILYKDMKTESVLKAEGRAGKYFEIQLVDNNKKALAGVPIKIGFNGVVYDRITNATGGAKLQINLLKVTQYTFAIAYLGDSKYQASFEVAKITVNKQTPKITAPQKTFKAKAKTKTVTATLKSQRGTLLSGKKIKFTVNGKTYTGTTNSKGVASVKVSLSKKGTYTATAKFDGDANTKATSVKFKVKIS</sequence>
<comment type="similarity">
    <text evidence="4">Belongs to the intimin/invasin family.</text>
</comment>
<evidence type="ECO:0000256" key="7">
    <source>
        <dbReference type="ARBA" id="ARBA00023136"/>
    </source>
</evidence>
<feature type="domain" description="Big-1" evidence="10">
    <location>
        <begin position="3085"/>
        <end position="3172"/>
    </location>
</feature>
<feature type="compositionally biased region" description="Polar residues" evidence="9">
    <location>
        <begin position="2966"/>
        <end position="2982"/>
    </location>
</feature>
<dbReference type="GeneID" id="8771719"/>
<dbReference type="PATRIC" id="fig|634498.28.peg.2044"/>
<dbReference type="NCBIfam" id="TIGR01376">
    <property type="entry name" value="POMP_repeat"/>
    <property type="match status" value="3"/>
</dbReference>
<dbReference type="InterPro" id="IPR011050">
    <property type="entry name" value="Pectin_lyase_fold/virulence"/>
</dbReference>
<dbReference type="eggNOG" id="arCOG09230">
    <property type="taxonomic scope" value="Archaea"/>
</dbReference>
<organism evidence="11 12">
    <name type="scientific">Methanobrevibacter ruminantium (strain ATCC 35063 / DSM 1093 / JCM 13430 / OCM 146 / M1)</name>
    <name type="common">Methanobacterium ruminantium</name>
    <dbReference type="NCBI Taxonomy" id="634498"/>
    <lineage>
        <taxon>Archaea</taxon>
        <taxon>Methanobacteriati</taxon>
        <taxon>Methanobacteriota</taxon>
        <taxon>Methanomada group</taxon>
        <taxon>Methanobacteria</taxon>
        <taxon>Methanobacteriales</taxon>
        <taxon>Methanobacteriaceae</taxon>
        <taxon>Methanobrevibacter</taxon>
    </lineage>
</organism>
<dbReference type="PANTHER" id="PTHR11319">
    <property type="entry name" value="G PROTEIN-COUPLED RECEPTOR-RELATED"/>
    <property type="match status" value="1"/>
</dbReference>
<keyword evidence="6" id="KW-0732">Signal</keyword>
<comment type="subcellular location">
    <subcellularLocation>
        <location evidence="1">Cell envelope</location>
    </subcellularLocation>
    <subcellularLocation>
        <location evidence="2">Cell outer membrane</location>
    </subcellularLocation>
    <subcellularLocation>
        <location evidence="3">Secreted</location>
    </subcellularLocation>
</comment>
<dbReference type="eggNOG" id="arCOG02488">
    <property type="taxonomic scope" value="Archaea"/>
</dbReference>
<dbReference type="PANTHER" id="PTHR11319:SF35">
    <property type="entry name" value="OUTER MEMBRANE PROTEIN PMPC-RELATED"/>
    <property type="match status" value="1"/>
</dbReference>
<dbReference type="Proteomes" id="UP000008680">
    <property type="component" value="Chromosome"/>
</dbReference>
<keyword evidence="8" id="KW-0998">Cell outer membrane</keyword>
<feature type="region of interest" description="Disordered" evidence="9">
    <location>
        <begin position="2647"/>
        <end position="2770"/>
    </location>
</feature>
<dbReference type="SUPFAM" id="SSF49373">
    <property type="entry name" value="Invasin/intimin cell-adhesion fragments"/>
    <property type="match status" value="2"/>
</dbReference>
<keyword evidence="5" id="KW-0964">Secreted</keyword>
<keyword evidence="12" id="KW-1185">Reference proteome</keyword>
<dbReference type="PROSITE" id="PS51127">
    <property type="entry name" value="BIG1"/>
    <property type="match status" value="1"/>
</dbReference>
<dbReference type="HOGENOM" id="CLU_225925_0_0_2"/>
<evidence type="ECO:0000256" key="6">
    <source>
        <dbReference type="ARBA" id="ARBA00022729"/>
    </source>
</evidence>
<dbReference type="KEGG" id="mru:mru_2043"/>
<evidence type="ECO:0000256" key="9">
    <source>
        <dbReference type="SAM" id="MobiDB-lite"/>
    </source>
</evidence>
<evidence type="ECO:0000256" key="1">
    <source>
        <dbReference type="ARBA" id="ARBA00004196"/>
    </source>
</evidence>
<dbReference type="SUPFAM" id="SSF51126">
    <property type="entry name" value="Pectin lyase-like"/>
    <property type="match status" value="6"/>
</dbReference>
<feature type="compositionally biased region" description="Gly residues" evidence="9">
    <location>
        <begin position="2702"/>
        <end position="2715"/>
    </location>
</feature>
<dbReference type="SMART" id="SM00634">
    <property type="entry name" value="BID_1"/>
    <property type="match status" value="2"/>
</dbReference>
<reference evidence="11 12" key="1">
    <citation type="journal article" date="2010" name="PLoS ONE">
        <title>The genome sequence of the rumen methanogen Methanobrevibacter ruminantium reveals new possibilities for controlling ruminant methane emissions.</title>
        <authorList>
            <person name="Leahy S.C."/>
            <person name="Kelly W.J."/>
            <person name="Altermann E."/>
            <person name="Ronimus R.S."/>
            <person name="Yeoman C.J."/>
            <person name="Pacheco D.M."/>
            <person name="Li D."/>
            <person name="Kong Z."/>
            <person name="McTavish S."/>
            <person name="Sang C."/>
            <person name="Lambie S.C."/>
            <person name="Janssen P.H."/>
            <person name="Dey D."/>
            <person name="Attwood G.T."/>
        </authorList>
    </citation>
    <scope>NUCLEOTIDE SEQUENCE [LARGE SCALE GENOMIC DNA]</scope>
    <source>
        <strain evidence="12">ATCC 35063 / DSM 1093 / JCM 13430 / OCM 146 / M1</strain>
    </source>
</reference>
<evidence type="ECO:0000256" key="5">
    <source>
        <dbReference type="ARBA" id="ARBA00022525"/>
    </source>
</evidence>
<evidence type="ECO:0000256" key="8">
    <source>
        <dbReference type="ARBA" id="ARBA00023237"/>
    </source>
</evidence>
<evidence type="ECO:0000259" key="10">
    <source>
        <dbReference type="PROSITE" id="PS51127"/>
    </source>
</evidence>
<accession>D3E0R9</accession>
<dbReference type="Gene3D" id="2.60.40.10">
    <property type="entry name" value="Immunoglobulins"/>
    <property type="match status" value="3"/>
</dbReference>
<feature type="compositionally biased region" description="Gly residues" evidence="9">
    <location>
        <begin position="2751"/>
        <end position="2764"/>
    </location>
</feature>
<dbReference type="InterPro" id="IPR006626">
    <property type="entry name" value="PbH1"/>
</dbReference>
<dbReference type="RefSeq" id="WP_012956841.1">
    <property type="nucleotide sequence ID" value="NC_013790.1"/>
</dbReference>
<feature type="region of interest" description="Disordered" evidence="9">
    <location>
        <begin position="2962"/>
        <end position="2982"/>
    </location>
</feature>
<proteinExistence type="inferred from homology"/>
<dbReference type="SMART" id="SM00710">
    <property type="entry name" value="PbH1"/>
    <property type="match status" value="26"/>
</dbReference>
<evidence type="ECO:0000313" key="11">
    <source>
        <dbReference type="EMBL" id="ADC47893.1"/>
    </source>
</evidence>
<feature type="compositionally biased region" description="Low complexity" evidence="9">
    <location>
        <begin position="2651"/>
        <end position="2673"/>
    </location>
</feature>
<dbReference type="InterPro" id="IPR003368">
    <property type="entry name" value="POMP_repeat"/>
</dbReference>
<dbReference type="OrthoDB" id="78475at2157"/>
<keyword evidence="7" id="KW-0472">Membrane</keyword>
<gene>
    <name evidence="11" type="ordered locus">mru_2043</name>
</gene>
<evidence type="ECO:0000256" key="3">
    <source>
        <dbReference type="ARBA" id="ARBA00004613"/>
    </source>
</evidence>
<dbReference type="InterPro" id="IPR013783">
    <property type="entry name" value="Ig-like_fold"/>
</dbReference>